<comment type="similarity">
    <text evidence="1">Belongs to the glycosyl hydrolase 25 family.</text>
</comment>
<protein>
    <recommendedName>
        <fullName evidence="6">Lysozyme</fullName>
    </recommendedName>
</protein>
<dbReference type="InterPro" id="IPR018077">
    <property type="entry name" value="Glyco_hydro_fam25_subgr"/>
</dbReference>
<sequence length="261" mass="29007">MQAKSASNVKIIDVSHHQGSINWATVKSDGVQGAFIKATEGMTILDDKLEVNAKGAGKAGLAIGYYHYAHPENNDPLVEAAWFANALEGFPAQFPHVLDVEGKASTVGGDQLSEWCLTWLQEVERLTGHPTMIYTGASFAKTYLNKQVAPFPLWIAHYGVETPMANSTWEKWSVFQYTSSGNVKGIAGNVDINAMELDFFDKHVHLPKSMRDKEYMLKPADANKIIPFLSAAYKATQDPEAREELHRLANELRKASRQKER</sequence>
<proteinExistence type="inferred from homology"/>
<dbReference type="Gene3D" id="3.20.20.80">
    <property type="entry name" value="Glycosidases"/>
    <property type="match status" value="1"/>
</dbReference>
<evidence type="ECO:0000313" key="4">
    <source>
        <dbReference type="EMBL" id="GMK45235.1"/>
    </source>
</evidence>
<keyword evidence="5" id="KW-1185">Reference proteome</keyword>
<evidence type="ECO:0008006" key="6">
    <source>
        <dbReference type="Google" id="ProtNLM"/>
    </source>
</evidence>
<organism evidence="4 5">
    <name type="scientific">Paenibacillus glycanilyticus</name>
    <dbReference type="NCBI Taxonomy" id="126569"/>
    <lineage>
        <taxon>Bacteria</taxon>
        <taxon>Bacillati</taxon>
        <taxon>Bacillota</taxon>
        <taxon>Bacilli</taxon>
        <taxon>Bacillales</taxon>
        <taxon>Paenibacillaceae</taxon>
        <taxon>Paenibacillus</taxon>
    </lineage>
</organism>
<dbReference type="PANTHER" id="PTHR34135:SF2">
    <property type="entry name" value="LYSOZYME"/>
    <property type="match status" value="1"/>
</dbReference>
<evidence type="ECO:0000256" key="2">
    <source>
        <dbReference type="ARBA" id="ARBA00022801"/>
    </source>
</evidence>
<dbReference type="SMART" id="SM00641">
    <property type="entry name" value="Glyco_25"/>
    <property type="match status" value="1"/>
</dbReference>
<comment type="caution">
    <text evidence="4">The sequence shown here is derived from an EMBL/GenBank/DDBJ whole genome shotgun (WGS) entry which is preliminary data.</text>
</comment>
<evidence type="ECO:0000256" key="1">
    <source>
        <dbReference type="ARBA" id="ARBA00010646"/>
    </source>
</evidence>
<evidence type="ECO:0000256" key="3">
    <source>
        <dbReference type="ARBA" id="ARBA00023295"/>
    </source>
</evidence>
<dbReference type="InterPro" id="IPR017853">
    <property type="entry name" value="GH"/>
</dbReference>
<dbReference type="EMBL" id="BTCL01000006">
    <property type="protein sequence ID" value="GMK45235.1"/>
    <property type="molecule type" value="Genomic_DNA"/>
</dbReference>
<name>A0ABQ6NL09_9BACL</name>
<dbReference type="Proteomes" id="UP001285921">
    <property type="component" value="Unassembled WGS sequence"/>
</dbReference>
<dbReference type="RefSeq" id="WP_317980014.1">
    <property type="nucleotide sequence ID" value="NZ_BTCL01000006.1"/>
</dbReference>
<keyword evidence="3" id="KW-0326">Glycosidase</keyword>
<dbReference type="PROSITE" id="PS51904">
    <property type="entry name" value="GLYCOSYL_HYDROL_F25_2"/>
    <property type="match status" value="1"/>
</dbReference>
<dbReference type="Pfam" id="PF01183">
    <property type="entry name" value="Glyco_hydro_25"/>
    <property type="match status" value="1"/>
</dbReference>
<reference evidence="4 5" key="1">
    <citation type="submission" date="2023-05" db="EMBL/GenBank/DDBJ databases">
        <title>Draft genome of Paenibacillus sp. CCS26.</title>
        <authorList>
            <person name="Akita H."/>
            <person name="Shinto Y."/>
            <person name="Kimura Z."/>
        </authorList>
    </citation>
    <scope>NUCLEOTIDE SEQUENCE [LARGE SCALE GENOMIC DNA]</scope>
    <source>
        <strain evidence="4 5">CCS26</strain>
    </source>
</reference>
<dbReference type="PANTHER" id="PTHR34135">
    <property type="entry name" value="LYSOZYME"/>
    <property type="match status" value="1"/>
</dbReference>
<dbReference type="CDD" id="cd00599">
    <property type="entry name" value="GH25_muramidase"/>
    <property type="match status" value="1"/>
</dbReference>
<gene>
    <name evidence="4" type="ORF">PghCCS26_23630</name>
</gene>
<dbReference type="InterPro" id="IPR002053">
    <property type="entry name" value="Glyco_hydro_25"/>
</dbReference>
<accession>A0ABQ6NL09</accession>
<evidence type="ECO:0000313" key="5">
    <source>
        <dbReference type="Proteomes" id="UP001285921"/>
    </source>
</evidence>
<dbReference type="SUPFAM" id="SSF51445">
    <property type="entry name" value="(Trans)glycosidases"/>
    <property type="match status" value="1"/>
</dbReference>
<keyword evidence="2" id="KW-0378">Hydrolase</keyword>